<protein>
    <recommendedName>
        <fullName evidence="6">Integral membrane bound transporter domain-containing protein</fullName>
    </recommendedName>
</protein>
<keyword evidence="3 5" id="KW-1133">Transmembrane helix</keyword>
<dbReference type="Gene3D" id="3.30.1240.10">
    <property type="match status" value="1"/>
</dbReference>
<gene>
    <name evidence="7" type="ORF">BET01_19215</name>
</gene>
<dbReference type="PANTHER" id="PTHR10000">
    <property type="entry name" value="PHOSPHOSERINE PHOSPHATASE"/>
    <property type="match status" value="1"/>
</dbReference>
<evidence type="ECO:0000313" key="8">
    <source>
        <dbReference type="Proteomes" id="UP000284277"/>
    </source>
</evidence>
<feature type="domain" description="Integral membrane bound transporter" evidence="6">
    <location>
        <begin position="25"/>
        <end position="159"/>
    </location>
</feature>
<comment type="subcellular location">
    <subcellularLocation>
        <location evidence="1">Membrane</location>
        <topology evidence="1">Multi-pass membrane protein</topology>
    </subcellularLocation>
</comment>
<evidence type="ECO:0000256" key="4">
    <source>
        <dbReference type="ARBA" id="ARBA00023136"/>
    </source>
</evidence>
<name>A0A419T300_9FIRM</name>
<comment type="caution">
    <text evidence="7">The sequence shown here is derived from an EMBL/GenBank/DDBJ whole genome shotgun (WGS) entry which is preliminary data.</text>
</comment>
<dbReference type="GO" id="GO:0005829">
    <property type="term" value="C:cytosol"/>
    <property type="evidence" value="ECO:0007669"/>
    <property type="project" value="TreeGrafter"/>
</dbReference>
<dbReference type="EMBL" id="MCIA01000015">
    <property type="protein sequence ID" value="RKD31920.1"/>
    <property type="molecule type" value="Genomic_DNA"/>
</dbReference>
<dbReference type="Proteomes" id="UP000284277">
    <property type="component" value="Unassembled WGS sequence"/>
</dbReference>
<accession>A0A419T300</accession>
<dbReference type="Gene3D" id="3.40.50.1000">
    <property type="entry name" value="HAD superfamily/HAD-like"/>
    <property type="match status" value="1"/>
</dbReference>
<evidence type="ECO:0000256" key="3">
    <source>
        <dbReference type="ARBA" id="ARBA00022989"/>
    </source>
</evidence>
<dbReference type="GO" id="GO:0000287">
    <property type="term" value="F:magnesium ion binding"/>
    <property type="evidence" value="ECO:0007669"/>
    <property type="project" value="TreeGrafter"/>
</dbReference>
<organism evidence="7 8">
    <name type="scientific">Lacrimispora algidixylanolytica</name>
    <dbReference type="NCBI Taxonomy" id="94868"/>
    <lineage>
        <taxon>Bacteria</taxon>
        <taxon>Bacillati</taxon>
        <taxon>Bacillota</taxon>
        <taxon>Clostridia</taxon>
        <taxon>Lachnospirales</taxon>
        <taxon>Lachnospiraceae</taxon>
        <taxon>Lacrimispora</taxon>
    </lineage>
</organism>
<dbReference type="Pfam" id="PF08282">
    <property type="entry name" value="Hydrolase_3"/>
    <property type="match status" value="1"/>
</dbReference>
<proteinExistence type="predicted"/>
<dbReference type="SUPFAM" id="SSF56784">
    <property type="entry name" value="HAD-like"/>
    <property type="match status" value="1"/>
</dbReference>
<evidence type="ECO:0000256" key="1">
    <source>
        <dbReference type="ARBA" id="ARBA00004141"/>
    </source>
</evidence>
<feature type="transmembrane region" description="Helical" evidence="5">
    <location>
        <begin position="68"/>
        <end position="86"/>
    </location>
</feature>
<dbReference type="Pfam" id="PF13515">
    <property type="entry name" value="FUSC_2"/>
    <property type="match status" value="1"/>
</dbReference>
<sequence>MALKSVKLPAVGQRIYRSVCGVCLCFAIYYIRGKEGIPFYSALAVLQCIQPYKESSTQMAKQRCSGTFIGAAWGFLLLLIFDWGGGIFEESVFSYLMISLFTGVVLYTTVLLNKKDTSYFSCVVFLSITVMHMGDSSPFLFVMNRVADTLIGVFMAIAVNFAHLPRKKQLDVLYVSGVDDTLLTREEKLTPYSKVELNRLLDNGMKFTLSTGRTPATLMESVRGINLKLPVIVMDGAALYDTNDNSYLLTYVLSYDQAEKIINLLNESNLNYFANVVIDDSLVIYYEKLDNLAEQGIYQKLRKNPLRNYVKRRLPQYENVVYLMVIDTTKQIKTAYENLMNQDWSGELKIRTYESNDYPGFSYMKIYNKEANREHMLKRLKAMLEMEKSVIFGSIPEQCDILIENSSKNDMVKRLKREFEPIRLFSGRSREC</sequence>
<dbReference type="InterPro" id="IPR023214">
    <property type="entry name" value="HAD_sf"/>
</dbReference>
<dbReference type="GO" id="GO:0016791">
    <property type="term" value="F:phosphatase activity"/>
    <property type="evidence" value="ECO:0007669"/>
    <property type="project" value="UniProtKB-ARBA"/>
</dbReference>
<feature type="transmembrane region" description="Helical" evidence="5">
    <location>
        <begin position="15"/>
        <end position="31"/>
    </location>
</feature>
<dbReference type="AlphaFoldDB" id="A0A419T300"/>
<keyword evidence="8" id="KW-1185">Reference proteome</keyword>
<feature type="transmembrane region" description="Helical" evidence="5">
    <location>
        <begin position="117"/>
        <end position="134"/>
    </location>
</feature>
<evidence type="ECO:0000256" key="2">
    <source>
        <dbReference type="ARBA" id="ARBA00022692"/>
    </source>
</evidence>
<dbReference type="InterPro" id="IPR049453">
    <property type="entry name" value="Memb_transporter_dom"/>
</dbReference>
<dbReference type="PANTHER" id="PTHR10000:SF8">
    <property type="entry name" value="HAD SUPERFAMILY HYDROLASE-LIKE, TYPE 3"/>
    <property type="match status" value="1"/>
</dbReference>
<feature type="transmembrane region" description="Helical" evidence="5">
    <location>
        <begin position="92"/>
        <end position="110"/>
    </location>
</feature>
<evidence type="ECO:0000259" key="6">
    <source>
        <dbReference type="Pfam" id="PF13515"/>
    </source>
</evidence>
<keyword evidence="4 5" id="KW-0472">Membrane</keyword>
<dbReference type="GO" id="GO:0016020">
    <property type="term" value="C:membrane"/>
    <property type="evidence" value="ECO:0007669"/>
    <property type="project" value="UniProtKB-SubCell"/>
</dbReference>
<reference evidence="7 8" key="1">
    <citation type="submission" date="2016-08" db="EMBL/GenBank/DDBJ databases">
        <title>A new outlook on sporulation: Clostridium algidixylanolyticum.</title>
        <authorList>
            <person name="Poppleton D.I."/>
            <person name="Gribaldo S."/>
        </authorList>
    </citation>
    <scope>NUCLEOTIDE SEQUENCE [LARGE SCALE GENOMIC DNA]</scope>
    <source>
        <strain evidence="7 8">SPL73</strain>
    </source>
</reference>
<keyword evidence="2 5" id="KW-0812">Transmembrane</keyword>
<dbReference type="InterPro" id="IPR036412">
    <property type="entry name" value="HAD-like_sf"/>
</dbReference>
<evidence type="ECO:0000256" key="5">
    <source>
        <dbReference type="SAM" id="Phobius"/>
    </source>
</evidence>
<evidence type="ECO:0000313" key="7">
    <source>
        <dbReference type="EMBL" id="RKD31920.1"/>
    </source>
</evidence>